<reference evidence="2" key="1">
    <citation type="journal article" date="2015" name="Genome Announc.">
        <title>Draft Genome Sequence of Bacteroidales Strain TBC1, a Novel Isolate from a Methanogenic Wastewater Treatment System.</title>
        <authorList>
            <person name="Tourlousse D.M."/>
            <person name="Matsuura N."/>
            <person name="Sun L."/>
            <person name="Toyonaga M."/>
            <person name="Kuroda K."/>
            <person name="Ohashi A."/>
            <person name="Cruz R."/>
            <person name="Yamaguchi T."/>
            <person name="Sekiguchi Y."/>
        </authorList>
    </citation>
    <scope>NUCLEOTIDE SEQUENCE [LARGE SCALE GENOMIC DNA]</scope>
    <source>
        <strain evidence="2">TBC1</strain>
    </source>
</reference>
<dbReference type="Proteomes" id="UP000053091">
    <property type="component" value="Unassembled WGS sequence"/>
</dbReference>
<accession>A0A0S7BQP6</accession>
<keyword evidence="1" id="KW-0812">Transmembrane</keyword>
<feature type="transmembrane region" description="Helical" evidence="1">
    <location>
        <begin position="35"/>
        <end position="57"/>
    </location>
</feature>
<dbReference type="OrthoDB" id="582675at2"/>
<name>A0A0S7BQP6_9BACT</name>
<organism evidence="2">
    <name type="scientific">Lentimicrobium saccharophilum</name>
    <dbReference type="NCBI Taxonomy" id="1678841"/>
    <lineage>
        <taxon>Bacteria</taxon>
        <taxon>Pseudomonadati</taxon>
        <taxon>Bacteroidota</taxon>
        <taxon>Bacteroidia</taxon>
        <taxon>Bacteroidales</taxon>
        <taxon>Lentimicrobiaceae</taxon>
        <taxon>Lentimicrobium</taxon>
    </lineage>
</organism>
<keyword evidence="1" id="KW-0472">Membrane</keyword>
<evidence type="ECO:0000313" key="2">
    <source>
        <dbReference type="EMBL" id="GAP43093.1"/>
    </source>
</evidence>
<keyword evidence="3" id="KW-1185">Reference proteome</keyword>
<keyword evidence="1" id="KW-1133">Transmembrane helix</keyword>
<dbReference type="EMBL" id="DF968182">
    <property type="protein sequence ID" value="GAP43093.1"/>
    <property type="molecule type" value="Genomic_DNA"/>
</dbReference>
<dbReference type="AlphaFoldDB" id="A0A0S7BQP6"/>
<evidence type="ECO:0000256" key="1">
    <source>
        <dbReference type="SAM" id="Phobius"/>
    </source>
</evidence>
<evidence type="ECO:0008006" key="4">
    <source>
        <dbReference type="Google" id="ProtNLM"/>
    </source>
</evidence>
<feature type="transmembrane region" description="Helical" evidence="1">
    <location>
        <begin position="7"/>
        <end position="29"/>
    </location>
</feature>
<sequence>METKQTGWTIIIVFAIILVTFILSAVLLIPKGEGGVFLLAFSPVLLLVMLLFYQLTVKIDHETIKIRFGIGLIRKSWKLSAIEGAAPVRNNFFHGWGIHYTLNTEVYNVSGFSAVELSFRNSKRKVRIGTSEPERLAGHINRMLEKNERI</sequence>
<dbReference type="RefSeq" id="WP_062039822.1">
    <property type="nucleotide sequence ID" value="NZ_DF968182.1"/>
</dbReference>
<protein>
    <recommendedName>
        <fullName evidence="4">PH domain-containing protein</fullName>
    </recommendedName>
</protein>
<proteinExistence type="predicted"/>
<evidence type="ECO:0000313" key="3">
    <source>
        <dbReference type="Proteomes" id="UP000053091"/>
    </source>
</evidence>
<dbReference type="STRING" id="1678841.TBC1_111235"/>
<gene>
    <name evidence="2" type="ORF">TBC1_111235</name>
</gene>